<gene>
    <name evidence="11" type="ORF">SHERM_25528</name>
</gene>
<dbReference type="InterPro" id="IPR004045">
    <property type="entry name" value="Glutathione_S-Trfase_N"/>
</dbReference>
<dbReference type="SUPFAM" id="SSF52833">
    <property type="entry name" value="Thioredoxin-like"/>
    <property type="match status" value="1"/>
</dbReference>
<dbReference type="GO" id="GO:0009636">
    <property type="term" value="P:response to toxic substance"/>
    <property type="evidence" value="ECO:0007669"/>
    <property type="project" value="UniProtKB-KW"/>
</dbReference>
<dbReference type="InterPro" id="IPR003954">
    <property type="entry name" value="RRM_euk-type"/>
</dbReference>
<protein>
    <recommendedName>
        <fullName evidence="1">glutathione transferase</fullName>
        <ecNumber evidence="1">2.5.1.18</ecNumber>
    </recommendedName>
</protein>
<accession>A0A9N7NHP0</accession>
<dbReference type="AlphaFoldDB" id="A0A9N7NHP0"/>
<evidence type="ECO:0000313" key="12">
    <source>
        <dbReference type="Proteomes" id="UP001153555"/>
    </source>
</evidence>
<dbReference type="CDD" id="cd12438">
    <property type="entry name" value="RRM_CNOT4"/>
    <property type="match status" value="1"/>
</dbReference>
<keyword evidence="12" id="KW-1185">Reference proteome</keyword>
<dbReference type="InterPro" id="IPR039515">
    <property type="entry name" value="NOT4_mRING-HC-C4C4"/>
</dbReference>
<evidence type="ECO:0000256" key="4">
    <source>
        <dbReference type="ARBA" id="ARBA00060732"/>
    </source>
</evidence>
<dbReference type="Gene3D" id="3.30.40.10">
    <property type="entry name" value="Zinc/RING finger domain, C3HC4 (zinc finger)"/>
    <property type="match status" value="1"/>
</dbReference>
<dbReference type="GO" id="GO:0003723">
    <property type="term" value="F:RNA binding"/>
    <property type="evidence" value="ECO:0007669"/>
    <property type="project" value="UniProtKB-UniRule"/>
</dbReference>
<reference evidence="11" key="1">
    <citation type="submission" date="2019-12" db="EMBL/GenBank/DDBJ databases">
        <authorList>
            <person name="Scholes J."/>
        </authorList>
    </citation>
    <scope>NUCLEOTIDE SEQUENCE</scope>
</reference>
<dbReference type="Gene3D" id="1.20.1050.10">
    <property type="match status" value="1"/>
</dbReference>
<keyword evidence="5" id="KW-0862">Zinc</keyword>
<dbReference type="Gene3D" id="3.30.70.330">
    <property type="match status" value="1"/>
</dbReference>
<dbReference type="GO" id="GO:0008270">
    <property type="term" value="F:zinc ion binding"/>
    <property type="evidence" value="ECO:0007669"/>
    <property type="project" value="UniProtKB-KW"/>
</dbReference>
<dbReference type="GO" id="GO:0004364">
    <property type="term" value="F:glutathione transferase activity"/>
    <property type="evidence" value="ECO:0007669"/>
    <property type="project" value="UniProtKB-EC"/>
</dbReference>
<dbReference type="GO" id="GO:0016567">
    <property type="term" value="P:protein ubiquitination"/>
    <property type="evidence" value="ECO:0007669"/>
    <property type="project" value="TreeGrafter"/>
</dbReference>
<dbReference type="Gene3D" id="3.40.30.10">
    <property type="entry name" value="Glutaredoxin"/>
    <property type="match status" value="1"/>
</dbReference>
<organism evidence="11 12">
    <name type="scientific">Striga hermonthica</name>
    <name type="common">Purple witchweed</name>
    <name type="synonym">Buchnera hermonthica</name>
    <dbReference type="NCBI Taxonomy" id="68872"/>
    <lineage>
        <taxon>Eukaryota</taxon>
        <taxon>Viridiplantae</taxon>
        <taxon>Streptophyta</taxon>
        <taxon>Embryophyta</taxon>
        <taxon>Tracheophyta</taxon>
        <taxon>Spermatophyta</taxon>
        <taxon>Magnoliopsida</taxon>
        <taxon>eudicotyledons</taxon>
        <taxon>Gunneridae</taxon>
        <taxon>Pentapetalae</taxon>
        <taxon>asterids</taxon>
        <taxon>lamiids</taxon>
        <taxon>Lamiales</taxon>
        <taxon>Orobanchaceae</taxon>
        <taxon>Buchnereae</taxon>
        <taxon>Striga</taxon>
    </lineage>
</organism>
<dbReference type="InterPro" id="IPR035979">
    <property type="entry name" value="RBD_domain_sf"/>
</dbReference>
<dbReference type="SUPFAM" id="SSF47616">
    <property type="entry name" value="GST C-terminal domain-like"/>
    <property type="match status" value="1"/>
</dbReference>
<name>A0A9N7NHP0_STRHE</name>
<feature type="region of interest" description="Disordered" evidence="7">
    <location>
        <begin position="670"/>
        <end position="696"/>
    </location>
</feature>
<dbReference type="InterPro" id="IPR013083">
    <property type="entry name" value="Znf_RING/FYVE/PHD"/>
</dbReference>
<dbReference type="SUPFAM" id="SSF57850">
    <property type="entry name" value="RING/U-box"/>
    <property type="match status" value="1"/>
</dbReference>
<evidence type="ECO:0000256" key="5">
    <source>
        <dbReference type="PROSITE-ProRule" id="PRU00175"/>
    </source>
</evidence>
<evidence type="ECO:0000313" key="11">
    <source>
        <dbReference type="EMBL" id="CAA0830052.1"/>
    </source>
</evidence>
<dbReference type="Pfam" id="PF13410">
    <property type="entry name" value="GST_C_2"/>
    <property type="match status" value="1"/>
</dbReference>
<feature type="compositionally biased region" description="Basic and acidic residues" evidence="7">
    <location>
        <begin position="1032"/>
        <end position="1046"/>
    </location>
</feature>
<dbReference type="EMBL" id="CACSLK010027802">
    <property type="protein sequence ID" value="CAA0830052.1"/>
    <property type="molecule type" value="Genomic_DNA"/>
</dbReference>
<keyword evidence="2" id="KW-0216">Detoxification</keyword>
<dbReference type="InterPro" id="IPR001841">
    <property type="entry name" value="Znf_RING"/>
</dbReference>
<dbReference type="CDD" id="cd16618">
    <property type="entry name" value="mRING-HC-C4C4_CNOT4"/>
    <property type="match status" value="1"/>
</dbReference>
<dbReference type="GO" id="GO:0004842">
    <property type="term" value="F:ubiquitin-protein transferase activity"/>
    <property type="evidence" value="ECO:0007669"/>
    <property type="project" value="InterPro"/>
</dbReference>
<dbReference type="SUPFAM" id="SSF54928">
    <property type="entry name" value="RNA-binding domain, RBD"/>
    <property type="match status" value="1"/>
</dbReference>
<dbReference type="PROSITE" id="PS50089">
    <property type="entry name" value="ZF_RING_2"/>
    <property type="match status" value="1"/>
</dbReference>
<evidence type="ECO:0000256" key="3">
    <source>
        <dbReference type="ARBA" id="ARBA00047960"/>
    </source>
</evidence>
<comment type="similarity">
    <text evidence="4">Belongs to the GST superfamily. Lambda family.</text>
</comment>
<dbReference type="Pfam" id="PF13417">
    <property type="entry name" value="GST_N_3"/>
    <property type="match status" value="1"/>
</dbReference>
<comment type="catalytic activity">
    <reaction evidence="3">
        <text>RX + glutathione = an S-substituted glutathione + a halide anion + H(+)</text>
        <dbReference type="Rhea" id="RHEA:16437"/>
        <dbReference type="ChEBI" id="CHEBI:15378"/>
        <dbReference type="ChEBI" id="CHEBI:16042"/>
        <dbReference type="ChEBI" id="CHEBI:17792"/>
        <dbReference type="ChEBI" id="CHEBI:57925"/>
        <dbReference type="ChEBI" id="CHEBI:90779"/>
        <dbReference type="EC" id="2.5.1.18"/>
    </reaction>
</comment>
<dbReference type="InterPro" id="IPR034261">
    <property type="entry name" value="CNOT4_RRM"/>
</dbReference>
<dbReference type="FunFam" id="3.40.30.10:FF:000091">
    <property type="entry name" value="Glutathione S-transferase L2, chloroplastic"/>
    <property type="match status" value="1"/>
</dbReference>
<feature type="domain" description="GST N-terminal" evidence="10">
    <location>
        <begin position="842"/>
        <end position="923"/>
    </location>
</feature>
<dbReference type="Proteomes" id="UP001153555">
    <property type="component" value="Unassembled WGS sequence"/>
</dbReference>
<sequence length="1053" mass="116800">MMSNEEEKRCPLCAEEMDWTDQQFRPCKCGYQICVWCWHHLIDMAEKDEMEGRCPACRTIYEKEKIISMQANCERTTTKISSRKAKLPKAKPKVNEVKKDLTNVRVIQRKMAYVIGLPLRLADEAVLLRKEYFGQYGKVTKVSLSRTAGGAIQHFVNDSCSVYITYSKEEEALRCIQSVHGFVLEGRSLRASFGTAKYCHAWLKNTLCNNPACLYLHAIGSDEDSFGKDEVAAVHTRSRVQQIVGATNGIVKRSGNVLPPADVAYNSSSTFTDKRTIRSGDATHDSPSSTGDVTFALTSEEKEGANAAPHKTTTFLDVVGQSNCASLQKDSNMPDDRRIVNLCSELSSVTINGDTRAGESYSFPTMCKMPCSNQNGSGVFGNIPDDSVFLSDDQGSNDSHRAFFGHLSYPAIILEDSSGPTFLHEKIHSVNGFTVDHNPVHNHETEAALPIRCVDSVLTDSCQETKFQNSAKSDRIYRNSNSFSNEEIVEHLRRIDDGDLNNDKDSSTLDAVESSIISNIMSIGLDSCEDSLTISKGLSEFLDETDGLGGSSWSSLNSDQSGYSFIKHEGFANQMAGSVLPEHGDNKEQYFCKPQFPVCRSQSLAPPGFSVPARDPPPGFSSSGRMASSGAGLVNSSTFPNTFIQTSSTRANSSVDEIGLFEHSLSNSNQSKLANGFKSPSIETRPASNHNPCPGAFHDDSRLWHLMQQPGPTHQNSKVSQMFLSQNQQELSYKGHKSTNGLSGLDTGMYGLSHQGNDHSFFSQSNFANGHNNISNMNNGYRLNSLDAVQHNKGEVAGMTELQRNERLGVGYFQGYGGLRFNSEVLPPPLDSSSDPPAIFDGIPKLYISYSCPYAQRVWITRNCKGLQDTIRLVPIDLKNRPTWYKEKVYPENKVPALEHNNEVKGESLDLIQYIDSNFDGPPLFPNDPDKIAFAEELFSFSGSFYKRVITSLKDNKIDGAGAAFDEIEAALSKFDDGPFFLGKFSLVDIGYVPFIERFQAFFSEVKNYDITGGRPKFAVWVEEMNKNEAYKQTKRDPKEHVESYTRRFLSPR</sequence>
<keyword evidence="5" id="KW-0479">Metal-binding</keyword>
<dbReference type="Pfam" id="PF14570">
    <property type="entry name" value="zf-RING_4"/>
    <property type="match status" value="1"/>
</dbReference>
<feature type="domain" description="RING-type" evidence="8">
    <location>
        <begin position="10"/>
        <end position="58"/>
    </location>
</feature>
<evidence type="ECO:0000259" key="9">
    <source>
        <dbReference type="PROSITE" id="PS50102"/>
    </source>
</evidence>
<dbReference type="SMART" id="SM00361">
    <property type="entry name" value="RRM_1"/>
    <property type="match status" value="1"/>
</dbReference>
<evidence type="ECO:0000256" key="2">
    <source>
        <dbReference type="ARBA" id="ARBA00022575"/>
    </source>
</evidence>
<dbReference type="FunFam" id="3.30.70.330:FF:000161">
    <property type="entry name" value="RNA binding (RRM/RBD/RNP motifs) family protein"/>
    <property type="match status" value="1"/>
</dbReference>
<evidence type="ECO:0000256" key="1">
    <source>
        <dbReference type="ARBA" id="ARBA00012452"/>
    </source>
</evidence>
<dbReference type="OrthoDB" id="1923159at2759"/>
<dbReference type="PROSITE" id="PS50102">
    <property type="entry name" value="RRM"/>
    <property type="match status" value="1"/>
</dbReference>
<evidence type="ECO:0000259" key="10">
    <source>
        <dbReference type="PROSITE" id="PS50404"/>
    </source>
</evidence>
<evidence type="ECO:0000256" key="7">
    <source>
        <dbReference type="SAM" id="MobiDB-lite"/>
    </source>
</evidence>
<comment type="caution">
    <text evidence="11">The sequence shown here is derived from an EMBL/GenBank/DDBJ whole genome shotgun (WGS) entry which is preliminary data.</text>
</comment>
<dbReference type="InterPro" id="IPR036282">
    <property type="entry name" value="Glutathione-S-Trfase_C_sf"/>
</dbReference>
<dbReference type="InterPro" id="IPR036249">
    <property type="entry name" value="Thioredoxin-like_sf"/>
</dbReference>
<dbReference type="PROSITE" id="PS50404">
    <property type="entry name" value="GST_NTER"/>
    <property type="match status" value="1"/>
</dbReference>
<dbReference type="EC" id="2.5.1.18" evidence="1"/>
<keyword evidence="6" id="KW-0694">RNA-binding</keyword>
<dbReference type="CDD" id="cd03203">
    <property type="entry name" value="GST_C_Lambda"/>
    <property type="match status" value="1"/>
</dbReference>
<dbReference type="InterPro" id="IPR039780">
    <property type="entry name" value="Mot2"/>
</dbReference>
<dbReference type="FunFam" id="1.20.1050.10:FF:000041">
    <property type="entry name" value="Lambda class glutathione S-transferase"/>
    <property type="match status" value="1"/>
</dbReference>
<dbReference type="PANTHER" id="PTHR12603">
    <property type="entry name" value="CCR4-NOT TRANSCRIPTION COMPLEX RELATED"/>
    <property type="match status" value="1"/>
</dbReference>
<keyword evidence="5" id="KW-0863">Zinc-finger</keyword>
<dbReference type="PANTHER" id="PTHR12603:SF10">
    <property type="entry name" value="TRANSCRIPTION FACTOR C2H2 FAMILY"/>
    <property type="match status" value="1"/>
</dbReference>
<feature type="region of interest" description="Disordered" evidence="7">
    <location>
        <begin position="1032"/>
        <end position="1053"/>
    </location>
</feature>
<dbReference type="InterPro" id="IPR000504">
    <property type="entry name" value="RRM_dom"/>
</dbReference>
<evidence type="ECO:0000259" key="8">
    <source>
        <dbReference type="PROSITE" id="PS50089"/>
    </source>
</evidence>
<dbReference type="GO" id="GO:0030014">
    <property type="term" value="C:CCR4-NOT complex"/>
    <property type="evidence" value="ECO:0007669"/>
    <property type="project" value="InterPro"/>
</dbReference>
<feature type="domain" description="RRM" evidence="9">
    <location>
        <begin position="110"/>
        <end position="196"/>
    </location>
</feature>
<proteinExistence type="inferred from homology"/>
<evidence type="ECO:0000256" key="6">
    <source>
        <dbReference type="PROSITE-ProRule" id="PRU00176"/>
    </source>
</evidence>
<dbReference type="InterPro" id="IPR012677">
    <property type="entry name" value="Nucleotide-bd_a/b_plait_sf"/>
</dbReference>